<sequence length="215" mass="23763">MYRLCAFDLDGTLADTIEDLAGSLNYALTKNGLPALPVRQVLRLVGHSVDWMCRMAVPEPQREALHAQVFADCDAHYARHCCDHTRPYEGILRTLSRLRAAGVTLAVVTNKPHRHAMRVVDALFPRDTFSMVLGMMEKFEKKPAPDPLNFVLDYLGVAPRDAIYVGDSEVDVAFAKNAGLPCVSVTWGFRPRAELIAAGATCLIDDPEELLEVVL</sequence>
<dbReference type="InterPro" id="IPR050155">
    <property type="entry name" value="HAD-like_hydrolase_sf"/>
</dbReference>
<dbReference type="InterPro" id="IPR023198">
    <property type="entry name" value="PGP-like_dom2"/>
</dbReference>
<dbReference type="Gene3D" id="1.10.150.240">
    <property type="entry name" value="Putative phosphatase, domain 2"/>
    <property type="match status" value="1"/>
</dbReference>
<keyword evidence="1" id="KW-0378">Hydrolase</keyword>
<dbReference type="SFLD" id="SFLDG01129">
    <property type="entry name" value="C1.5:_HAD__Beta-PGM__Phosphata"/>
    <property type="match status" value="1"/>
</dbReference>
<evidence type="ECO:0000313" key="2">
    <source>
        <dbReference type="Proteomes" id="UP000824128"/>
    </source>
</evidence>
<dbReference type="PANTHER" id="PTHR43434:SF1">
    <property type="entry name" value="PHOSPHOGLYCOLATE PHOSPHATASE"/>
    <property type="match status" value="1"/>
</dbReference>
<dbReference type="EMBL" id="DVNZ01000046">
    <property type="protein sequence ID" value="HIU93798.1"/>
    <property type="molecule type" value="Genomic_DNA"/>
</dbReference>
<proteinExistence type="predicted"/>
<dbReference type="Gene3D" id="3.40.50.1000">
    <property type="entry name" value="HAD superfamily/HAD-like"/>
    <property type="match status" value="1"/>
</dbReference>
<dbReference type="GO" id="GO:0008967">
    <property type="term" value="F:phosphoglycolate phosphatase activity"/>
    <property type="evidence" value="ECO:0007669"/>
    <property type="project" value="TreeGrafter"/>
</dbReference>
<accession>A0A9D1N396</accession>
<reference evidence="1" key="2">
    <citation type="journal article" date="2021" name="PeerJ">
        <title>Extensive microbial diversity within the chicken gut microbiome revealed by metagenomics and culture.</title>
        <authorList>
            <person name="Gilroy R."/>
            <person name="Ravi A."/>
            <person name="Getino M."/>
            <person name="Pursley I."/>
            <person name="Horton D.L."/>
            <person name="Alikhan N.F."/>
            <person name="Baker D."/>
            <person name="Gharbi K."/>
            <person name="Hall N."/>
            <person name="Watson M."/>
            <person name="Adriaenssens E.M."/>
            <person name="Foster-Nyarko E."/>
            <person name="Jarju S."/>
            <person name="Secka A."/>
            <person name="Antonio M."/>
            <person name="Oren A."/>
            <person name="Chaudhuri R.R."/>
            <person name="La Ragione R."/>
            <person name="Hildebrand F."/>
            <person name="Pallen M.J."/>
        </authorList>
    </citation>
    <scope>NUCLEOTIDE SEQUENCE</scope>
    <source>
        <strain evidence="1">ChiGjej2B2-16831</strain>
    </source>
</reference>
<dbReference type="AlphaFoldDB" id="A0A9D1N396"/>
<name>A0A9D1N396_9FIRM</name>
<dbReference type="NCBIfam" id="TIGR01549">
    <property type="entry name" value="HAD-SF-IA-v1"/>
    <property type="match status" value="1"/>
</dbReference>
<dbReference type="Proteomes" id="UP000824128">
    <property type="component" value="Unassembled WGS sequence"/>
</dbReference>
<dbReference type="FunFam" id="3.40.50.1000:FF:000022">
    <property type="entry name" value="Phosphoglycolate phosphatase"/>
    <property type="match status" value="1"/>
</dbReference>
<dbReference type="InterPro" id="IPR023214">
    <property type="entry name" value="HAD_sf"/>
</dbReference>
<dbReference type="PANTHER" id="PTHR43434">
    <property type="entry name" value="PHOSPHOGLYCOLATE PHOSPHATASE"/>
    <property type="match status" value="1"/>
</dbReference>
<dbReference type="SFLD" id="SFLDG01135">
    <property type="entry name" value="C1.5.6:_HAD__Beta-PGM__Phospha"/>
    <property type="match status" value="1"/>
</dbReference>
<dbReference type="InterPro" id="IPR006439">
    <property type="entry name" value="HAD-SF_hydro_IA"/>
</dbReference>
<dbReference type="SUPFAM" id="SSF56784">
    <property type="entry name" value="HAD-like"/>
    <property type="match status" value="1"/>
</dbReference>
<gene>
    <name evidence="1" type="ORF">IAD24_01440</name>
</gene>
<reference evidence="1" key="1">
    <citation type="submission" date="2020-10" db="EMBL/GenBank/DDBJ databases">
        <authorList>
            <person name="Gilroy R."/>
        </authorList>
    </citation>
    <scope>NUCLEOTIDE SEQUENCE</scope>
    <source>
        <strain evidence="1">ChiGjej2B2-16831</strain>
    </source>
</reference>
<dbReference type="GO" id="GO:0006281">
    <property type="term" value="P:DNA repair"/>
    <property type="evidence" value="ECO:0007669"/>
    <property type="project" value="TreeGrafter"/>
</dbReference>
<dbReference type="SFLD" id="SFLDS00003">
    <property type="entry name" value="Haloacid_Dehalogenase"/>
    <property type="match status" value="1"/>
</dbReference>
<dbReference type="Pfam" id="PF13419">
    <property type="entry name" value="HAD_2"/>
    <property type="match status" value="1"/>
</dbReference>
<dbReference type="GO" id="GO:0005829">
    <property type="term" value="C:cytosol"/>
    <property type="evidence" value="ECO:0007669"/>
    <property type="project" value="TreeGrafter"/>
</dbReference>
<organism evidence="1 2">
    <name type="scientific">Candidatus Aphodomorpha intestinavium</name>
    <dbReference type="NCBI Taxonomy" id="2840672"/>
    <lineage>
        <taxon>Bacteria</taxon>
        <taxon>Bacillati</taxon>
        <taxon>Bacillota</taxon>
        <taxon>Clostridia</taxon>
        <taxon>Eubacteriales</taxon>
        <taxon>Candidatus Aphodomorpha</taxon>
    </lineage>
</organism>
<evidence type="ECO:0000313" key="1">
    <source>
        <dbReference type="EMBL" id="HIU93798.1"/>
    </source>
</evidence>
<dbReference type="InterPro" id="IPR036412">
    <property type="entry name" value="HAD-like_sf"/>
</dbReference>
<comment type="caution">
    <text evidence="1">The sequence shown here is derived from an EMBL/GenBank/DDBJ whole genome shotgun (WGS) entry which is preliminary data.</text>
</comment>
<dbReference type="InterPro" id="IPR041492">
    <property type="entry name" value="HAD_2"/>
</dbReference>
<protein>
    <submittedName>
        <fullName evidence="1">HAD-IA family hydrolase</fullName>
    </submittedName>
</protein>